<dbReference type="Proteomes" id="UP001151760">
    <property type="component" value="Unassembled WGS sequence"/>
</dbReference>
<sequence>MNNNINNISTFQKHEHRHIHSFISHTQSSKIHFRNSDKSKNFLKTSKLLIKTKVLHEEDCKLSRKYEYVGQKLQKINQDGFMVKNDDMKRSQRQRWKKMKR</sequence>
<reference evidence="1" key="2">
    <citation type="submission" date="2022-01" db="EMBL/GenBank/DDBJ databases">
        <authorList>
            <person name="Yamashiro T."/>
            <person name="Shiraishi A."/>
            <person name="Satake H."/>
            <person name="Nakayama K."/>
        </authorList>
    </citation>
    <scope>NUCLEOTIDE SEQUENCE</scope>
</reference>
<organism evidence="1 2">
    <name type="scientific">Tanacetum coccineum</name>
    <dbReference type="NCBI Taxonomy" id="301880"/>
    <lineage>
        <taxon>Eukaryota</taxon>
        <taxon>Viridiplantae</taxon>
        <taxon>Streptophyta</taxon>
        <taxon>Embryophyta</taxon>
        <taxon>Tracheophyta</taxon>
        <taxon>Spermatophyta</taxon>
        <taxon>Magnoliopsida</taxon>
        <taxon>eudicotyledons</taxon>
        <taxon>Gunneridae</taxon>
        <taxon>Pentapetalae</taxon>
        <taxon>asterids</taxon>
        <taxon>campanulids</taxon>
        <taxon>Asterales</taxon>
        <taxon>Asteraceae</taxon>
        <taxon>Asteroideae</taxon>
        <taxon>Anthemideae</taxon>
        <taxon>Anthemidinae</taxon>
        <taxon>Tanacetum</taxon>
    </lineage>
</organism>
<protein>
    <submittedName>
        <fullName evidence="1">Uncharacterized protein</fullName>
    </submittedName>
</protein>
<name>A0ABQ5CD12_9ASTR</name>
<accession>A0ABQ5CD12</accession>
<keyword evidence="2" id="KW-1185">Reference proteome</keyword>
<evidence type="ECO:0000313" key="1">
    <source>
        <dbReference type="EMBL" id="GJT22869.1"/>
    </source>
</evidence>
<reference evidence="1" key="1">
    <citation type="journal article" date="2022" name="Int. J. Mol. Sci.">
        <title>Draft Genome of Tanacetum Coccineum: Genomic Comparison of Closely Related Tanacetum-Family Plants.</title>
        <authorList>
            <person name="Yamashiro T."/>
            <person name="Shiraishi A."/>
            <person name="Nakayama K."/>
            <person name="Satake H."/>
        </authorList>
    </citation>
    <scope>NUCLEOTIDE SEQUENCE</scope>
</reference>
<gene>
    <name evidence="1" type="ORF">Tco_0892806</name>
</gene>
<evidence type="ECO:0000313" key="2">
    <source>
        <dbReference type="Proteomes" id="UP001151760"/>
    </source>
</evidence>
<dbReference type="EMBL" id="BQNB010014006">
    <property type="protein sequence ID" value="GJT22869.1"/>
    <property type="molecule type" value="Genomic_DNA"/>
</dbReference>
<comment type="caution">
    <text evidence="1">The sequence shown here is derived from an EMBL/GenBank/DDBJ whole genome shotgun (WGS) entry which is preliminary data.</text>
</comment>
<proteinExistence type="predicted"/>